<sequence length="238" mass="26523">MVPSAEATYVEIRQQLAKQSCIKIGIPTIDHLAGCLPGGAISEIYGDFDLILHASYIAVASLHCRGGAALGIVQDNQMTYDLYAVRTFLRIMGCSEDGLLISRAFKIEDAVEMIKEAISIPAENLVIFDPYVHSPLQPKEYWRLTPLTAALRKAMVSGKRIVLLNRVTKFGRFLPEGGKMHHHAISVIIKLERNGKKSYRAFLVKHPSKPEASASGSIRELYEVSREWGGQYLLLEWL</sequence>
<dbReference type="Gene3D" id="3.40.50.300">
    <property type="entry name" value="P-loop containing nucleotide triphosphate hydrolases"/>
    <property type="match status" value="1"/>
</dbReference>
<name>A0A7J3SMT8_9CREN</name>
<dbReference type="SUPFAM" id="SSF52540">
    <property type="entry name" value="P-loop containing nucleoside triphosphate hydrolases"/>
    <property type="match status" value="1"/>
</dbReference>
<dbReference type="AlphaFoldDB" id="A0A7J3SMT8"/>
<evidence type="ECO:0000313" key="1">
    <source>
        <dbReference type="EMBL" id="HGZ60592.1"/>
    </source>
</evidence>
<dbReference type="EMBL" id="DTLS01000151">
    <property type="protein sequence ID" value="HGZ60592.1"/>
    <property type="molecule type" value="Genomic_DNA"/>
</dbReference>
<evidence type="ECO:0008006" key="2">
    <source>
        <dbReference type="Google" id="ProtNLM"/>
    </source>
</evidence>
<comment type="caution">
    <text evidence="1">The sequence shown here is derived from an EMBL/GenBank/DDBJ whole genome shotgun (WGS) entry which is preliminary data.</text>
</comment>
<accession>A0A7J3SMT8</accession>
<gene>
    <name evidence="1" type="ORF">ENW83_05265</name>
</gene>
<organism evidence="1">
    <name type="scientific">Fervidicoccus fontis</name>
    <dbReference type="NCBI Taxonomy" id="683846"/>
    <lineage>
        <taxon>Archaea</taxon>
        <taxon>Thermoproteota</taxon>
        <taxon>Thermoprotei</taxon>
        <taxon>Fervidicoccales</taxon>
        <taxon>Fervidicoccaceae</taxon>
        <taxon>Fervidicoccus</taxon>
    </lineage>
</organism>
<reference evidence="1" key="1">
    <citation type="journal article" date="2020" name="mSystems">
        <title>Genome- and Community-Level Interaction Insights into Carbon Utilization and Element Cycling Functions of Hydrothermarchaeota in Hydrothermal Sediment.</title>
        <authorList>
            <person name="Zhou Z."/>
            <person name="Liu Y."/>
            <person name="Xu W."/>
            <person name="Pan J."/>
            <person name="Luo Z.H."/>
            <person name="Li M."/>
        </authorList>
    </citation>
    <scope>NUCLEOTIDE SEQUENCE [LARGE SCALE GENOMIC DNA]</scope>
    <source>
        <strain evidence="1">SpSt-885</strain>
    </source>
</reference>
<protein>
    <recommendedName>
        <fullName evidence="2">DNA recombination and repair protein Rad51-like C-terminal domain-containing protein</fullName>
    </recommendedName>
</protein>
<dbReference type="InterPro" id="IPR027417">
    <property type="entry name" value="P-loop_NTPase"/>
</dbReference>
<proteinExistence type="predicted"/>